<feature type="coiled-coil region" evidence="1">
    <location>
        <begin position="7"/>
        <end position="34"/>
    </location>
</feature>
<dbReference type="Proteomes" id="UP000242381">
    <property type="component" value="Unassembled WGS sequence"/>
</dbReference>
<dbReference type="EMBL" id="KV921274">
    <property type="protein sequence ID" value="ORE21796.1"/>
    <property type="molecule type" value="Genomic_DNA"/>
</dbReference>
<evidence type="ECO:0000256" key="1">
    <source>
        <dbReference type="SAM" id="Coils"/>
    </source>
</evidence>
<evidence type="ECO:0000313" key="3">
    <source>
        <dbReference type="Proteomes" id="UP000242381"/>
    </source>
</evidence>
<dbReference type="VEuPathDB" id="FungiDB:BCV72DRAFT_305887"/>
<accession>A0A1X0SBY0</accession>
<dbReference type="VEuPathDB" id="FungiDB:BCV72DRAFT_202118"/>
<protein>
    <submittedName>
        <fullName evidence="2">Uncharacterized protein</fullName>
    </submittedName>
</protein>
<name>A0A1X0SBY0_RHIZD</name>
<keyword evidence="1" id="KW-0175">Coiled coil</keyword>
<gene>
    <name evidence="2" type="ORF">BCV71DRAFT_273980</name>
</gene>
<organism evidence="2 3">
    <name type="scientific">Rhizopus microsporus</name>
    <dbReference type="NCBI Taxonomy" id="58291"/>
    <lineage>
        <taxon>Eukaryota</taxon>
        <taxon>Fungi</taxon>
        <taxon>Fungi incertae sedis</taxon>
        <taxon>Mucoromycota</taxon>
        <taxon>Mucoromycotina</taxon>
        <taxon>Mucoromycetes</taxon>
        <taxon>Mucorales</taxon>
        <taxon>Mucorineae</taxon>
        <taxon>Rhizopodaceae</taxon>
        <taxon>Rhizopus</taxon>
    </lineage>
</organism>
<reference evidence="2 3" key="1">
    <citation type="journal article" date="2016" name="Proc. Natl. Acad. Sci. U.S.A.">
        <title>Lipid metabolic changes in an early divergent fungus govern the establishment of a mutualistic symbiosis with endobacteria.</title>
        <authorList>
            <person name="Lastovetsky O.A."/>
            <person name="Gaspar M.L."/>
            <person name="Mondo S.J."/>
            <person name="LaButti K.M."/>
            <person name="Sandor L."/>
            <person name="Grigoriev I.V."/>
            <person name="Henry S.A."/>
            <person name="Pawlowska T.E."/>
        </authorList>
    </citation>
    <scope>NUCLEOTIDE SEQUENCE [LARGE SCALE GENOMIC DNA]</scope>
    <source>
        <strain evidence="2 3">ATCC 11559</strain>
    </source>
</reference>
<dbReference type="AlphaFoldDB" id="A0A1X0SBY0"/>
<feature type="coiled-coil region" evidence="1">
    <location>
        <begin position="168"/>
        <end position="203"/>
    </location>
</feature>
<evidence type="ECO:0000313" key="2">
    <source>
        <dbReference type="EMBL" id="ORE21796.1"/>
    </source>
</evidence>
<sequence>MKHKKPKETLVQEIQGLQSEVVQIEKLLKNALKNNNNRDFSKDIKDLKAKWRNSSLEEKVDLYNAIEQVKDERDQSFLSVQAARDKLKLKRQLMHFKRVAMKQKPAITHETAHASQSSNTQWHVVRSSKIVSKYSSDESRANSLLQIPSSMAIKAGDIDIGSGYYNVRRKLEKAKKSTEGKAVQAIENNLAKLDLKMATSVEQTMNIHQQHVSNRLALRNFYNSKKRARKVKADHALSCLSETEARDGPPYTSKNDKEIKKKVKESFLCRNPDCVLVLNQKADKRRDNLSALAIGQNGQCYLLFQETFPELSTKISHCNTDFINKTASFFNARECWDIGHDANNRGKSKAFEKNGY</sequence>
<proteinExistence type="predicted"/>